<dbReference type="PANTHER" id="PTHR12358:SF106">
    <property type="entry name" value="LIPID KINASE YEGS"/>
    <property type="match status" value="1"/>
</dbReference>
<dbReference type="InterPro" id="IPR005218">
    <property type="entry name" value="Diacylglycerol/lipid_kinase"/>
</dbReference>
<evidence type="ECO:0000256" key="6">
    <source>
        <dbReference type="ARBA" id="ARBA00022679"/>
    </source>
</evidence>
<evidence type="ECO:0000256" key="2">
    <source>
        <dbReference type="ARBA" id="ARBA00005983"/>
    </source>
</evidence>
<protein>
    <recommendedName>
        <fullName evidence="4">Diacylglycerol kinase</fullName>
        <ecNumber evidence="3">2.7.1.107</ecNumber>
    </recommendedName>
</protein>
<keyword evidence="8" id="KW-0547">Nucleotide-binding</keyword>
<evidence type="ECO:0000256" key="14">
    <source>
        <dbReference type="ARBA" id="ARBA00023264"/>
    </source>
</evidence>
<keyword evidence="10" id="KW-0067">ATP-binding</keyword>
<dbReference type="PANTHER" id="PTHR12358">
    <property type="entry name" value="SPHINGOSINE KINASE"/>
    <property type="match status" value="1"/>
</dbReference>
<evidence type="ECO:0000256" key="3">
    <source>
        <dbReference type="ARBA" id="ARBA00012133"/>
    </source>
</evidence>
<evidence type="ECO:0000259" key="15">
    <source>
        <dbReference type="PROSITE" id="PS50146"/>
    </source>
</evidence>
<evidence type="ECO:0000256" key="4">
    <source>
        <dbReference type="ARBA" id="ARBA00017575"/>
    </source>
</evidence>
<dbReference type="AlphaFoldDB" id="A0A7Z7YSR3"/>
<evidence type="ECO:0000256" key="9">
    <source>
        <dbReference type="ARBA" id="ARBA00022777"/>
    </source>
</evidence>
<dbReference type="InterPro" id="IPR001206">
    <property type="entry name" value="Diacylglycerol_kinase_cat_dom"/>
</dbReference>
<dbReference type="GO" id="GO:0008654">
    <property type="term" value="P:phospholipid biosynthetic process"/>
    <property type="evidence" value="ECO:0007669"/>
    <property type="project" value="UniProtKB-KW"/>
</dbReference>
<dbReference type="GO" id="GO:0046872">
    <property type="term" value="F:metal ion binding"/>
    <property type="evidence" value="ECO:0007669"/>
    <property type="project" value="UniProtKB-KW"/>
</dbReference>
<dbReference type="NCBIfam" id="TIGR00147">
    <property type="entry name" value="YegS/Rv2252/BmrU family lipid kinase"/>
    <property type="match status" value="1"/>
</dbReference>
<comment type="cofactor">
    <cofactor evidence="1">
        <name>Mg(2+)</name>
        <dbReference type="ChEBI" id="CHEBI:18420"/>
    </cofactor>
</comment>
<evidence type="ECO:0000313" key="17">
    <source>
        <dbReference type="Proteomes" id="UP000291949"/>
    </source>
</evidence>
<dbReference type="InterPro" id="IPR050187">
    <property type="entry name" value="Lipid_Phosphate_FormReg"/>
</dbReference>
<dbReference type="GO" id="GO:0005524">
    <property type="term" value="F:ATP binding"/>
    <property type="evidence" value="ECO:0007669"/>
    <property type="project" value="UniProtKB-KW"/>
</dbReference>
<dbReference type="SMART" id="SM00046">
    <property type="entry name" value="DAGKc"/>
    <property type="match status" value="1"/>
</dbReference>
<keyword evidence="13" id="KW-0594">Phospholipid biosynthesis</keyword>
<comment type="caution">
    <text evidence="16">The sequence shown here is derived from an EMBL/GenBank/DDBJ whole genome shotgun (WGS) entry which is preliminary data.</text>
</comment>
<comment type="similarity">
    <text evidence="2">Belongs to the diacylglycerol/lipid kinase family.</text>
</comment>
<evidence type="ECO:0000256" key="12">
    <source>
        <dbReference type="ARBA" id="ARBA00023098"/>
    </source>
</evidence>
<evidence type="ECO:0000256" key="8">
    <source>
        <dbReference type="ARBA" id="ARBA00022741"/>
    </source>
</evidence>
<dbReference type="Proteomes" id="UP000291949">
    <property type="component" value="Unassembled WGS sequence"/>
</dbReference>
<feature type="non-terminal residue" evidence="16">
    <location>
        <position position="176"/>
    </location>
</feature>
<dbReference type="FunFam" id="3.40.50.10330:FF:000008">
    <property type="entry name" value="Probable lipid kinase YegS"/>
    <property type="match status" value="1"/>
</dbReference>
<dbReference type="PROSITE" id="PS50146">
    <property type="entry name" value="DAGK"/>
    <property type="match status" value="1"/>
</dbReference>
<dbReference type="InterPro" id="IPR016064">
    <property type="entry name" value="NAD/diacylglycerol_kinase_sf"/>
</dbReference>
<dbReference type="Gene3D" id="2.60.200.40">
    <property type="match status" value="1"/>
</dbReference>
<feature type="domain" description="DAGKc" evidence="15">
    <location>
        <begin position="1"/>
        <end position="119"/>
    </location>
</feature>
<evidence type="ECO:0000256" key="11">
    <source>
        <dbReference type="ARBA" id="ARBA00022842"/>
    </source>
</evidence>
<evidence type="ECO:0000256" key="13">
    <source>
        <dbReference type="ARBA" id="ARBA00023209"/>
    </source>
</evidence>
<gene>
    <name evidence="16" type="ORF">EQ811_13730</name>
</gene>
<feature type="non-terminal residue" evidence="16">
    <location>
        <position position="1"/>
    </location>
</feature>
<dbReference type="Pfam" id="PF00781">
    <property type="entry name" value="DAGK_cat"/>
    <property type="match status" value="1"/>
</dbReference>
<dbReference type="GO" id="GO:0004143">
    <property type="term" value="F:ATP-dependent diacylglycerol kinase activity"/>
    <property type="evidence" value="ECO:0007669"/>
    <property type="project" value="UniProtKB-EC"/>
</dbReference>
<keyword evidence="9 16" id="KW-0418">Kinase</keyword>
<proteinExistence type="inferred from homology"/>
<name>A0A7Z7YSR3_STACP</name>
<evidence type="ECO:0000256" key="5">
    <source>
        <dbReference type="ARBA" id="ARBA00022516"/>
    </source>
</evidence>
<dbReference type="GO" id="GO:0005886">
    <property type="term" value="C:plasma membrane"/>
    <property type="evidence" value="ECO:0007669"/>
    <property type="project" value="TreeGrafter"/>
</dbReference>
<dbReference type="InterPro" id="IPR017438">
    <property type="entry name" value="ATP-NAD_kinase_N"/>
</dbReference>
<keyword evidence="12" id="KW-0443">Lipid metabolism</keyword>
<keyword evidence="6" id="KW-0808">Transferase</keyword>
<dbReference type="Gene3D" id="3.40.50.10330">
    <property type="entry name" value="Probable inorganic polyphosphate/atp-NAD kinase, domain 1"/>
    <property type="match status" value="1"/>
</dbReference>
<sequence length="176" mass="19231">GKELFKRVLPDALIKLEKAGYETSAYATEKIGDATFEAERALESEYDLLIAAGGDGTLNEVVNGIAEQPNRPKLGVIPMGTVNDFGRALHLPSDIMGAIDVIIDGHTTKVDIGKMNNRYFINLAAGGKLTQVSYETPSKLKSIVGPFAYYIKGFEMLPQMKAVDVRIEYDDNIFKG</sequence>
<dbReference type="EC" id="2.7.1.107" evidence="3"/>
<dbReference type="EMBL" id="SCHC01000239">
    <property type="protein sequence ID" value="TBW73883.1"/>
    <property type="molecule type" value="Genomic_DNA"/>
</dbReference>
<evidence type="ECO:0000256" key="10">
    <source>
        <dbReference type="ARBA" id="ARBA00022840"/>
    </source>
</evidence>
<keyword evidence="11" id="KW-0460">Magnesium</keyword>
<evidence type="ECO:0000256" key="7">
    <source>
        <dbReference type="ARBA" id="ARBA00022723"/>
    </source>
</evidence>
<accession>A0A7Z7YSR3</accession>
<evidence type="ECO:0000256" key="1">
    <source>
        <dbReference type="ARBA" id="ARBA00001946"/>
    </source>
</evidence>
<keyword evidence="14" id="KW-1208">Phospholipid metabolism</keyword>
<evidence type="ECO:0000313" key="16">
    <source>
        <dbReference type="EMBL" id="TBW73883.1"/>
    </source>
</evidence>
<dbReference type="RefSeq" id="WP_154812277.1">
    <property type="nucleotide sequence ID" value="NZ_SCHC01000239.1"/>
</dbReference>
<dbReference type="SUPFAM" id="SSF111331">
    <property type="entry name" value="NAD kinase/diacylglycerol kinase-like"/>
    <property type="match status" value="1"/>
</dbReference>
<keyword evidence="7" id="KW-0479">Metal-binding</keyword>
<keyword evidence="5" id="KW-0444">Lipid biosynthesis</keyword>
<reference evidence="16 17" key="1">
    <citation type="journal article" date="2019" name="Sci. Transl. Med.">
        <title>Quorum sensing between bacterial species on the skin protects against epidermal injury in atopic dermatitis.</title>
        <authorList>
            <person name="Williams M.R."/>
        </authorList>
    </citation>
    <scope>NUCLEOTIDE SEQUENCE [LARGE SCALE GENOMIC DNA]</scope>
    <source>
        <strain evidence="16 17">H8</strain>
    </source>
</reference>
<organism evidence="16 17">
    <name type="scientific">Staphylococcus capitis</name>
    <dbReference type="NCBI Taxonomy" id="29388"/>
    <lineage>
        <taxon>Bacteria</taxon>
        <taxon>Bacillati</taxon>
        <taxon>Bacillota</taxon>
        <taxon>Bacilli</taxon>
        <taxon>Bacillales</taxon>
        <taxon>Staphylococcaceae</taxon>
        <taxon>Staphylococcus</taxon>
    </lineage>
</organism>